<comment type="caution">
    <text evidence="1">The sequence shown here is derived from an EMBL/GenBank/DDBJ whole genome shotgun (WGS) entry which is preliminary data.</text>
</comment>
<dbReference type="SUPFAM" id="SSF102414">
    <property type="entry name" value="Alpha-2,3/8-sialyltransferase CstII"/>
    <property type="match status" value="1"/>
</dbReference>
<dbReference type="RefSeq" id="WP_213274812.1">
    <property type="nucleotide sequence ID" value="NZ_VJYU01000015.1"/>
</dbReference>
<sequence>MDTKKAIIAGNAPSLKNIDYTLLPQSYDVFRCNQFYLEDKYYLGKELKAVFFNSCVFFENYYTLKELVKDEEYTASLIFCSSHKHLEEKNFLENFKDFYPDSTMGHEILSQLEKFYAWTIFNDVYKNRRFTSAIYMCAIAVAMGYKELYLAGIDFYNTGSTYAYTQGKNLTRIFGDFKKYNGHTQEIELEALELLKELYDVKIYCLCPTSPLAKFVTPPPPSTSHLNHFILENKPQNRINDMLLPSKRAYKNARKLRNYDSSKLTDNFYYQLIKDLIKLPSNIKHHLKTRRF</sequence>
<evidence type="ECO:0000313" key="1">
    <source>
        <dbReference type="EMBL" id="MBS4241198.1"/>
    </source>
</evidence>
<evidence type="ECO:0000313" key="2">
    <source>
        <dbReference type="Proteomes" id="UP000811399"/>
    </source>
</evidence>
<dbReference type="EMBL" id="VJYU01000015">
    <property type="protein sequence ID" value="MBS4241198.1"/>
    <property type="molecule type" value="Genomic_DNA"/>
</dbReference>
<keyword evidence="2" id="KW-1185">Reference proteome</keyword>
<name>A0ABS5P3D8_9BACT</name>
<keyword evidence="1" id="KW-0808">Transferase</keyword>
<accession>A0ABS5P3D8</accession>
<dbReference type="GO" id="GO:0016757">
    <property type="term" value="F:glycosyltransferase activity"/>
    <property type="evidence" value="ECO:0007669"/>
    <property type="project" value="UniProtKB-KW"/>
</dbReference>
<keyword evidence="1" id="KW-0328">Glycosyltransferase</keyword>
<dbReference type="InterPro" id="IPR009251">
    <property type="entry name" value="A-2_3-sialyltransferase"/>
</dbReference>
<dbReference type="Pfam" id="PF06002">
    <property type="entry name" value="CST-I"/>
    <property type="match status" value="1"/>
</dbReference>
<reference evidence="1 2" key="1">
    <citation type="journal article" date="2021" name="Syst. Appl. Microbiol.">
        <title>nCampylobacter vulpis sp. nov. isolated from wild red foxes.</title>
        <authorList>
            <person name="Parisi A."/>
            <person name="Chiara M."/>
            <person name="Caffara M."/>
            <person name="Mion D."/>
            <person name="Miller W.G."/>
            <person name="Caruso M."/>
            <person name="Manzari C."/>
            <person name="Florio D."/>
            <person name="Capozzi L."/>
            <person name="D'Erchia A.M."/>
            <person name="Manzulli V."/>
            <person name="Zanoni R.G."/>
        </authorList>
    </citation>
    <scope>NUCLEOTIDE SEQUENCE [LARGE SCALE GENOMIC DNA]</scope>
    <source>
        <strain evidence="1 2">52/13</strain>
    </source>
</reference>
<proteinExistence type="predicted"/>
<organism evidence="1 2">
    <name type="scientific">Campylobacter vulpis</name>
    <dbReference type="NCBI Taxonomy" id="1655500"/>
    <lineage>
        <taxon>Bacteria</taxon>
        <taxon>Pseudomonadati</taxon>
        <taxon>Campylobacterota</taxon>
        <taxon>Epsilonproteobacteria</taxon>
        <taxon>Campylobacterales</taxon>
        <taxon>Campylobacteraceae</taxon>
        <taxon>Campylobacter</taxon>
    </lineage>
</organism>
<dbReference type="Gene3D" id="3.90.1480.10">
    <property type="entry name" value="Alpha-2,3-sialyltransferase"/>
    <property type="match status" value="1"/>
</dbReference>
<dbReference type="Proteomes" id="UP000811399">
    <property type="component" value="Unassembled WGS sequence"/>
</dbReference>
<dbReference type="InterPro" id="IPR036715">
    <property type="entry name" value="A-2_3-sialylTrfase_sf"/>
</dbReference>
<gene>
    <name evidence="1" type="ORF">CVU5213_05615</name>
</gene>
<protein>
    <submittedName>
        <fullName evidence="1">Alpha-2,3 sialyltransferase</fullName>
    </submittedName>
</protein>